<proteinExistence type="predicted"/>
<feature type="domain" description="Reverse transcriptase zinc-binding" evidence="1">
    <location>
        <begin position="190"/>
        <end position="251"/>
    </location>
</feature>
<dbReference type="AlphaFoldDB" id="A0AAD9WPY9"/>
<evidence type="ECO:0000313" key="3">
    <source>
        <dbReference type="Proteomes" id="UP001280121"/>
    </source>
</evidence>
<comment type="caution">
    <text evidence="2">The sequence shown here is derived from an EMBL/GenBank/DDBJ whole genome shotgun (WGS) entry which is preliminary data.</text>
</comment>
<reference evidence="2" key="1">
    <citation type="journal article" date="2023" name="Plant J.">
        <title>Genome sequences and population genomics provide insights into the demographic history, inbreeding, and mutation load of two 'living fossil' tree species of Dipteronia.</title>
        <authorList>
            <person name="Feng Y."/>
            <person name="Comes H.P."/>
            <person name="Chen J."/>
            <person name="Zhu S."/>
            <person name="Lu R."/>
            <person name="Zhang X."/>
            <person name="Li P."/>
            <person name="Qiu J."/>
            <person name="Olsen K.M."/>
            <person name="Qiu Y."/>
        </authorList>
    </citation>
    <scope>NUCLEOTIDE SEQUENCE</scope>
    <source>
        <strain evidence="2">KIB01</strain>
    </source>
</reference>
<dbReference type="EMBL" id="JANJYI010000008">
    <property type="protein sequence ID" value="KAK2639091.1"/>
    <property type="molecule type" value="Genomic_DNA"/>
</dbReference>
<accession>A0AAD9WPY9</accession>
<dbReference type="PANTHER" id="PTHR36617">
    <property type="entry name" value="PROTEIN, PUTATIVE-RELATED"/>
    <property type="match status" value="1"/>
</dbReference>
<organism evidence="2 3">
    <name type="scientific">Dipteronia dyeriana</name>
    <dbReference type="NCBI Taxonomy" id="168575"/>
    <lineage>
        <taxon>Eukaryota</taxon>
        <taxon>Viridiplantae</taxon>
        <taxon>Streptophyta</taxon>
        <taxon>Embryophyta</taxon>
        <taxon>Tracheophyta</taxon>
        <taxon>Spermatophyta</taxon>
        <taxon>Magnoliopsida</taxon>
        <taxon>eudicotyledons</taxon>
        <taxon>Gunneridae</taxon>
        <taxon>Pentapetalae</taxon>
        <taxon>rosids</taxon>
        <taxon>malvids</taxon>
        <taxon>Sapindales</taxon>
        <taxon>Sapindaceae</taxon>
        <taxon>Hippocastanoideae</taxon>
        <taxon>Acereae</taxon>
        <taxon>Dipteronia</taxon>
    </lineage>
</organism>
<sequence>MVAPRGRFTQFFLEVCKSKFSGGLGIGRVLVKNNGMLAKWIWRFGREKDALWRREVRSPFEEGSPTAKIITEGFSTVVGKVDRADFWTKLKWDSRSLREAFPRVFALASKKSGPIQDFGRWMSSAWVWDVQTRRSLFDWEREQWFGFQTSPSGIPILNLSSDALVWNLNRNGLFTVSSFRRNLEGIVEASSSIQKVIWNGICPSKVEVFLWQLYKGKVLVREVLQRFGMGHLIVLDCRLCSHEAETVDHLFPLDLQVVEGVHGMVGCELGKTFLIRLCLDAQFKRLLCGVKKGAEICDQRLGSASDEHFQIQRSVRGNPGQALKLLEGLEVVHASRMFNSFTDNLAKMGSGSNGDFLHWM</sequence>
<name>A0AAD9WPY9_9ROSI</name>
<dbReference type="Proteomes" id="UP001280121">
    <property type="component" value="Unassembled WGS sequence"/>
</dbReference>
<dbReference type="Pfam" id="PF13966">
    <property type="entry name" value="zf-RVT"/>
    <property type="match status" value="1"/>
</dbReference>
<evidence type="ECO:0000259" key="1">
    <source>
        <dbReference type="Pfam" id="PF13966"/>
    </source>
</evidence>
<protein>
    <recommendedName>
        <fullName evidence="1">Reverse transcriptase zinc-binding domain-containing protein</fullName>
    </recommendedName>
</protein>
<dbReference type="PANTHER" id="PTHR36617:SF5">
    <property type="entry name" value="OS05G0421675 PROTEIN"/>
    <property type="match status" value="1"/>
</dbReference>
<keyword evidence="3" id="KW-1185">Reference proteome</keyword>
<evidence type="ECO:0000313" key="2">
    <source>
        <dbReference type="EMBL" id="KAK2639091.1"/>
    </source>
</evidence>
<dbReference type="InterPro" id="IPR026960">
    <property type="entry name" value="RVT-Znf"/>
</dbReference>
<gene>
    <name evidence="2" type="ORF">Ddye_026886</name>
</gene>